<reference evidence="4 6" key="2">
    <citation type="submission" date="2018-08" db="EMBL/GenBank/DDBJ databases">
        <title>Brachybacterium saurashtrense DSM 23186.</title>
        <authorList>
            <person name="Li Y."/>
        </authorList>
    </citation>
    <scope>NUCLEOTIDE SEQUENCE [LARGE SCALE GENOMIC DNA]</scope>
    <source>
        <strain evidence="4 6">DSM 23186</strain>
    </source>
</reference>
<sequence length="219" mass="23817">MTLTEPLPVVEAVRRALEIDGRDGPDGRRTRITLTLTTNLAVPPARLWPLLADPAQRARWCDTVTGALAEGERLDGPGGAHGRVLGVQEPHRIELTWGGDGPQEPLRIRLDPEDDGTTALQLRRTLEREAEEMETVGAGALALRWELAVLALAAHTDGWRDSCLQTPPVPTADWLRGAEGAEHVRAWSVRWAAAALAAGVEESVVRRGEQETVRRYAAG</sequence>
<proteinExistence type="inferred from homology"/>
<dbReference type="EMBL" id="CP031356">
    <property type="protein sequence ID" value="AXK44510.1"/>
    <property type="molecule type" value="Genomic_DNA"/>
</dbReference>
<accession>A0A345YKQ8</accession>
<dbReference type="Proteomes" id="UP000282185">
    <property type="component" value="Unassembled WGS sequence"/>
</dbReference>
<reference evidence="3 5" key="1">
    <citation type="submission" date="2018-07" db="EMBL/GenBank/DDBJ databases">
        <title>Brachybacterium saurashtrense DSM 23186 genome sequence.</title>
        <authorList>
            <person name="Guo L."/>
        </authorList>
    </citation>
    <scope>NUCLEOTIDE SEQUENCE [LARGE SCALE GENOMIC DNA]</scope>
    <source>
        <strain evidence="3 5">DSM 23186</strain>
    </source>
</reference>
<dbReference type="KEGG" id="bsau:DWV08_01970"/>
<feature type="domain" description="Activator of Hsp90 ATPase homologue 1/2-like C-terminal" evidence="2">
    <location>
        <begin position="42"/>
        <end position="134"/>
    </location>
</feature>
<evidence type="ECO:0000313" key="6">
    <source>
        <dbReference type="Proteomes" id="UP000282185"/>
    </source>
</evidence>
<dbReference type="SUPFAM" id="SSF55961">
    <property type="entry name" value="Bet v1-like"/>
    <property type="match status" value="1"/>
</dbReference>
<dbReference type="Gene3D" id="3.30.530.20">
    <property type="match status" value="1"/>
</dbReference>
<dbReference type="EMBL" id="QSWH01000003">
    <property type="protein sequence ID" value="RRR23122.1"/>
    <property type="molecule type" value="Genomic_DNA"/>
</dbReference>
<comment type="similarity">
    <text evidence="1">Belongs to the AHA1 family.</text>
</comment>
<dbReference type="InterPro" id="IPR013538">
    <property type="entry name" value="ASHA1/2-like_C"/>
</dbReference>
<dbReference type="RefSeq" id="WP_115412265.1">
    <property type="nucleotide sequence ID" value="NZ_CP031356.1"/>
</dbReference>
<dbReference type="OrthoDB" id="8117292at2"/>
<name>A0A345YKQ8_9MICO</name>
<evidence type="ECO:0000256" key="1">
    <source>
        <dbReference type="ARBA" id="ARBA00006817"/>
    </source>
</evidence>
<evidence type="ECO:0000313" key="3">
    <source>
        <dbReference type="EMBL" id="AXK44510.1"/>
    </source>
</evidence>
<protein>
    <recommendedName>
        <fullName evidence="2">Activator of Hsp90 ATPase homologue 1/2-like C-terminal domain-containing protein</fullName>
    </recommendedName>
</protein>
<dbReference type="InterPro" id="IPR023393">
    <property type="entry name" value="START-like_dom_sf"/>
</dbReference>
<organism evidence="4 6">
    <name type="scientific">Brachybacterium saurashtrense</name>
    <dbReference type="NCBI Taxonomy" id="556288"/>
    <lineage>
        <taxon>Bacteria</taxon>
        <taxon>Bacillati</taxon>
        <taxon>Actinomycetota</taxon>
        <taxon>Actinomycetes</taxon>
        <taxon>Micrococcales</taxon>
        <taxon>Dermabacteraceae</taxon>
        <taxon>Brachybacterium</taxon>
    </lineage>
</organism>
<dbReference type="Pfam" id="PF08327">
    <property type="entry name" value="AHSA1"/>
    <property type="match status" value="1"/>
</dbReference>
<evidence type="ECO:0000313" key="4">
    <source>
        <dbReference type="EMBL" id="RRR23122.1"/>
    </source>
</evidence>
<evidence type="ECO:0000259" key="2">
    <source>
        <dbReference type="Pfam" id="PF08327"/>
    </source>
</evidence>
<gene>
    <name evidence="3" type="ORF">DWV08_01970</name>
    <name evidence="4" type="ORF">DXU92_07100</name>
</gene>
<keyword evidence="5" id="KW-1185">Reference proteome</keyword>
<evidence type="ECO:0000313" key="5">
    <source>
        <dbReference type="Proteomes" id="UP000254236"/>
    </source>
</evidence>
<dbReference type="Proteomes" id="UP000254236">
    <property type="component" value="Chromosome"/>
</dbReference>
<dbReference type="AlphaFoldDB" id="A0A345YKQ8"/>